<gene>
    <name evidence="1" type="ORF">LEP1GSC062_3361</name>
</gene>
<comment type="caution">
    <text evidence="1">The sequence shown here is derived from an EMBL/GenBank/DDBJ whole genome shotgun (WGS) entry which is preliminary data.</text>
</comment>
<name>V6HYI7_9LEPT</name>
<reference evidence="1" key="1">
    <citation type="submission" date="2013-05" db="EMBL/GenBank/DDBJ databases">
        <authorList>
            <person name="Harkins D.M."/>
            <person name="Durkin A.S."/>
            <person name="Brinkac L.M."/>
            <person name="Haft D.H."/>
            <person name="Selengut J.D."/>
            <person name="Sanka R."/>
            <person name="DePew J."/>
            <person name="Purushe J."/>
            <person name="Hartskeerl R.A."/>
            <person name="Ahmed A."/>
            <person name="van der Linden H."/>
            <person name="Goris M.G.A."/>
            <person name="Vinetz J.M."/>
            <person name="Sutton G.G."/>
            <person name="Nierman W.C."/>
            <person name="Fouts D.E."/>
        </authorList>
    </citation>
    <scope>NUCLEOTIDE SEQUENCE [LARGE SCALE GENOMIC DNA]</scope>
    <source>
        <strain evidence="1">L 60</strain>
    </source>
</reference>
<proteinExistence type="predicted"/>
<sequence>MIYGRISINNVRIDWSSLNFKEYFTTRTHKKNTVISLFQKLEC</sequence>
<accession>V6HYI7</accession>
<dbReference type="EMBL" id="AHMT02000030">
    <property type="protein sequence ID" value="EQA62576.1"/>
    <property type="molecule type" value="Genomic_DNA"/>
</dbReference>
<evidence type="ECO:0000313" key="1">
    <source>
        <dbReference type="EMBL" id="EQA62576.1"/>
    </source>
</evidence>
<organism evidence="1 2">
    <name type="scientific">Leptospira alexanderi serovar Manhao 3 str. L 60</name>
    <dbReference type="NCBI Taxonomy" id="1049759"/>
    <lineage>
        <taxon>Bacteria</taxon>
        <taxon>Pseudomonadati</taxon>
        <taxon>Spirochaetota</taxon>
        <taxon>Spirochaetia</taxon>
        <taxon>Leptospirales</taxon>
        <taxon>Leptospiraceae</taxon>
        <taxon>Leptospira</taxon>
    </lineage>
</organism>
<dbReference type="Proteomes" id="UP000018747">
    <property type="component" value="Unassembled WGS sequence"/>
</dbReference>
<keyword evidence="2" id="KW-1185">Reference proteome</keyword>
<protein>
    <submittedName>
        <fullName evidence="1">Uncharacterized protein</fullName>
    </submittedName>
</protein>
<evidence type="ECO:0000313" key="2">
    <source>
        <dbReference type="Proteomes" id="UP000018747"/>
    </source>
</evidence>
<dbReference type="AlphaFoldDB" id="V6HYI7"/>